<evidence type="ECO:0000313" key="11">
    <source>
        <dbReference type="EMBL" id="SFV77291.1"/>
    </source>
</evidence>
<dbReference type="SUPFAM" id="SSF53649">
    <property type="entry name" value="Alkaline phosphatase-like"/>
    <property type="match status" value="1"/>
</dbReference>
<dbReference type="InterPro" id="IPR058130">
    <property type="entry name" value="PEA_transf_C"/>
</dbReference>
<evidence type="ECO:0000256" key="3">
    <source>
        <dbReference type="ARBA" id="ARBA00022519"/>
    </source>
</evidence>
<dbReference type="AlphaFoldDB" id="A0A1W1D9K3"/>
<feature type="transmembrane region" description="Helical" evidence="8">
    <location>
        <begin position="154"/>
        <end position="172"/>
    </location>
</feature>
<feature type="domain" description="Phosphoethanolamine transferase N-terminal" evidence="10">
    <location>
        <begin position="52"/>
        <end position="202"/>
    </location>
</feature>
<feature type="transmembrane region" description="Helical" evidence="8">
    <location>
        <begin position="7"/>
        <end position="30"/>
    </location>
</feature>
<evidence type="ECO:0000256" key="1">
    <source>
        <dbReference type="ARBA" id="ARBA00004429"/>
    </source>
</evidence>
<keyword evidence="7 8" id="KW-0472">Membrane</keyword>
<comment type="subcellular location">
    <subcellularLocation>
        <location evidence="1">Cell inner membrane</location>
        <topology evidence="1">Multi-pass membrane protein</topology>
    </subcellularLocation>
</comment>
<keyword evidence="2" id="KW-1003">Cell membrane</keyword>
<dbReference type="NCBIfam" id="NF028537">
    <property type="entry name" value="P_eth_NH2_trans"/>
    <property type="match status" value="1"/>
</dbReference>
<accession>A0A1W1D9K3</accession>
<reference evidence="11" key="1">
    <citation type="submission" date="2016-10" db="EMBL/GenBank/DDBJ databases">
        <authorList>
            <person name="de Groot N.N."/>
        </authorList>
    </citation>
    <scope>NUCLEOTIDE SEQUENCE</scope>
</reference>
<protein>
    <submittedName>
        <fullName evidence="11">Probable integral membrane protein</fullName>
    </submittedName>
</protein>
<dbReference type="EMBL" id="FPHR01000021">
    <property type="protein sequence ID" value="SFV77291.1"/>
    <property type="molecule type" value="Genomic_DNA"/>
</dbReference>
<proteinExistence type="predicted"/>
<dbReference type="InterPro" id="IPR000917">
    <property type="entry name" value="Sulfatase_N"/>
</dbReference>
<feature type="domain" description="Sulfatase N-terminal" evidence="9">
    <location>
        <begin position="228"/>
        <end position="515"/>
    </location>
</feature>
<evidence type="ECO:0000259" key="10">
    <source>
        <dbReference type="Pfam" id="PF08019"/>
    </source>
</evidence>
<feature type="transmembrane region" description="Helical" evidence="8">
    <location>
        <begin position="72"/>
        <end position="93"/>
    </location>
</feature>
<keyword evidence="3" id="KW-0997">Cell inner membrane</keyword>
<evidence type="ECO:0000256" key="5">
    <source>
        <dbReference type="ARBA" id="ARBA00022692"/>
    </source>
</evidence>
<keyword evidence="6 8" id="KW-1133">Transmembrane helix</keyword>
<dbReference type="PANTHER" id="PTHR30443">
    <property type="entry name" value="INNER MEMBRANE PROTEIN"/>
    <property type="match status" value="1"/>
</dbReference>
<name>A0A1W1D9K3_9ZZZZ</name>
<evidence type="ECO:0000256" key="2">
    <source>
        <dbReference type="ARBA" id="ARBA00022475"/>
    </source>
</evidence>
<evidence type="ECO:0000256" key="6">
    <source>
        <dbReference type="ARBA" id="ARBA00022989"/>
    </source>
</evidence>
<dbReference type="Gene3D" id="3.40.720.10">
    <property type="entry name" value="Alkaline Phosphatase, subunit A"/>
    <property type="match status" value="1"/>
</dbReference>
<gene>
    <name evidence="11" type="ORF">MNB_SUP05-4-602</name>
</gene>
<dbReference type="InterPro" id="IPR040423">
    <property type="entry name" value="PEA_transferase"/>
</dbReference>
<feature type="transmembrane region" description="Helical" evidence="8">
    <location>
        <begin position="113"/>
        <end position="134"/>
    </location>
</feature>
<dbReference type="GO" id="GO:0016776">
    <property type="term" value="F:phosphotransferase activity, phosphate group as acceptor"/>
    <property type="evidence" value="ECO:0007669"/>
    <property type="project" value="TreeGrafter"/>
</dbReference>
<dbReference type="InterPro" id="IPR017850">
    <property type="entry name" value="Alkaline_phosphatase_core_sf"/>
</dbReference>
<dbReference type="Pfam" id="PF00884">
    <property type="entry name" value="Sulfatase"/>
    <property type="match status" value="1"/>
</dbReference>
<dbReference type="GO" id="GO:0005886">
    <property type="term" value="C:plasma membrane"/>
    <property type="evidence" value="ECO:0007669"/>
    <property type="project" value="UniProtKB-SubCell"/>
</dbReference>
<organism evidence="11">
    <name type="scientific">hydrothermal vent metagenome</name>
    <dbReference type="NCBI Taxonomy" id="652676"/>
    <lineage>
        <taxon>unclassified sequences</taxon>
        <taxon>metagenomes</taxon>
        <taxon>ecological metagenomes</taxon>
    </lineage>
</organism>
<keyword evidence="5 8" id="KW-0812">Transmembrane</keyword>
<evidence type="ECO:0000256" key="4">
    <source>
        <dbReference type="ARBA" id="ARBA00022679"/>
    </source>
</evidence>
<evidence type="ECO:0000256" key="8">
    <source>
        <dbReference type="SAM" id="Phobius"/>
    </source>
</evidence>
<dbReference type="PANTHER" id="PTHR30443:SF0">
    <property type="entry name" value="PHOSPHOETHANOLAMINE TRANSFERASE EPTA"/>
    <property type="match status" value="1"/>
</dbReference>
<feature type="transmembrane region" description="Helical" evidence="8">
    <location>
        <begin position="42"/>
        <end position="65"/>
    </location>
</feature>
<evidence type="ECO:0000259" key="9">
    <source>
        <dbReference type="Pfam" id="PF00884"/>
    </source>
</evidence>
<dbReference type="InterPro" id="IPR012549">
    <property type="entry name" value="EptA-like_N"/>
</dbReference>
<dbReference type="GO" id="GO:0009244">
    <property type="term" value="P:lipopolysaccharide core region biosynthetic process"/>
    <property type="evidence" value="ECO:0007669"/>
    <property type="project" value="TreeGrafter"/>
</dbReference>
<evidence type="ECO:0000256" key="7">
    <source>
        <dbReference type="ARBA" id="ARBA00023136"/>
    </source>
</evidence>
<dbReference type="CDD" id="cd16017">
    <property type="entry name" value="LptA"/>
    <property type="match status" value="1"/>
</dbReference>
<sequence length="530" mass="60566">MKITHKISLISLVLIVSLFVTLVGNVKFFTETVAIYPLHDNLAFVVSLFIWLFAFLSIALLLVAYRHSVKPILIFILLASSVVSYFSNNYGTIFDDNMIVNSMETNLAESMDLFNIKLAAYFVMLGVLPSVWVYRVTLQKHSFTAQLWRRFRAIVVLIIVFVLVTLAFSKAYTSFARENKQLRLHINPTYFMYAIGKHINNQFKSIDTPFVTIGQDATIQRSDKTSKLIIVVAGETARADRFSLNGYKRDTNPLLAQQDVISFEQMSSCGTDTAVSLPCMFSSLTKSDYSHTQGKNMSNALDVLSTAGVEVLWRDNNSSSKSVADRIEYQDYKSDKVNTICDIECRDKGMLPGLQSYIDARKNKDIMIVLHMMGSHGPAYYKRYTKEFELFTPVCKTNQLNECTNEQINNAYDNTILYTDYFLAKVIELLKNNQKEHKTAMLYMSDHGESLGEKGLYLHGMPYFMAPKEQTHVSSIMWFDDQFSKEIDLQSLQQKSKQAKTHDGLFHTLLGLMNVDTNVYDKKMDYLIYE</sequence>
<keyword evidence="4" id="KW-0808">Transferase</keyword>
<dbReference type="Pfam" id="PF08019">
    <property type="entry name" value="EptA_B_N"/>
    <property type="match status" value="1"/>
</dbReference>